<dbReference type="Proteomes" id="UP000321258">
    <property type="component" value="Unassembled WGS sequence"/>
</dbReference>
<evidence type="ECO:0000313" key="2">
    <source>
        <dbReference type="Proteomes" id="UP000321258"/>
    </source>
</evidence>
<sequence length="89" mass="10116">MELARAVDRHHRGLTVHINKVHSVRTLALVARELGEDAEWLADLASELEPEDGLIWVYDPEHQDGTMGFSEFGIESLRNLIDIHRSTTK</sequence>
<comment type="caution">
    <text evidence="1">The sequence shown here is derived from an EMBL/GenBank/DDBJ whole genome shotgun (WGS) entry which is preliminary data.</text>
</comment>
<dbReference type="EMBL" id="BJZT01000074">
    <property type="protein sequence ID" value="GEP01943.1"/>
    <property type="molecule type" value="Genomic_DNA"/>
</dbReference>
<keyword evidence="2" id="KW-1185">Reference proteome</keyword>
<gene>
    <name evidence="1" type="ORF">MHA02_43300</name>
</gene>
<evidence type="ECO:0000313" key="1">
    <source>
        <dbReference type="EMBL" id="GEP01943.1"/>
    </source>
</evidence>
<organism evidence="1 2">
    <name type="scientific">Methylobacterium haplocladii</name>
    <dbReference type="NCBI Taxonomy" id="1176176"/>
    <lineage>
        <taxon>Bacteria</taxon>
        <taxon>Pseudomonadati</taxon>
        <taxon>Pseudomonadota</taxon>
        <taxon>Alphaproteobacteria</taxon>
        <taxon>Hyphomicrobiales</taxon>
        <taxon>Methylobacteriaceae</taxon>
        <taxon>Methylobacterium</taxon>
    </lineage>
</organism>
<reference evidence="1 2" key="1">
    <citation type="submission" date="2019-07" db="EMBL/GenBank/DDBJ databases">
        <title>Whole genome shotgun sequence of Methylobacterium haplocladii NBRC 107714.</title>
        <authorList>
            <person name="Hosoyama A."/>
            <person name="Uohara A."/>
            <person name="Ohji S."/>
            <person name="Ichikawa N."/>
        </authorList>
    </citation>
    <scope>NUCLEOTIDE SEQUENCE [LARGE SCALE GENOMIC DNA]</scope>
    <source>
        <strain evidence="1 2">NBRC 107714</strain>
    </source>
</reference>
<name>A0A512IW91_9HYPH</name>
<accession>A0A512IW91</accession>
<proteinExistence type="predicted"/>
<dbReference type="RefSeq" id="WP_238180531.1">
    <property type="nucleotide sequence ID" value="NZ_BPQN01000088.1"/>
</dbReference>
<dbReference type="AlphaFoldDB" id="A0A512IW91"/>
<protein>
    <submittedName>
        <fullName evidence="1">Uncharacterized protein</fullName>
    </submittedName>
</protein>